<dbReference type="PROSITE" id="PS51733">
    <property type="entry name" value="BPL_LPL_CATALYTIC"/>
    <property type="match status" value="1"/>
</dbReference>
<feature type="domain" description="BPL/LPL catalytic" evidence="3">
    <location>
        <begin position="1"/>
        <end position="167"/>
    </location>
</feature>
<comment type="pathway">
    <text evidence="1">Protein modification; protein lipoylation via exogenous pathway; protein N(6)-(lipoyl)lysine from lipoate: step 2/2.</text>
</comment>
<dbReference type="Proteomes" id="UP000887574">
    <property type="component" value="Unplaced"/>
</dbReference>
<evidence type="ECO:0000256" key="1">
    <source>
        <dbReference type="ARBA" id="ARBA00005085"/>
    </source>
</evidence>
<organism evidence="4 5">
    <name type="scientific">Ditylenchus dipsaci</name>
    <dbReference type="NCBI Taxonomy" id="166011"/>
    <lineage>
        <taxon>Eukaryota</taxon>
        <taxon>Metazoa</taxon>
        <taxon>Ecdysozoa</taxon>
        <taxon>Nematoda</taxon>
        <taxon>Chromadorea</taxon>
        <taxon>Rhabditida</taxon>
        <taxon>Tylenchina</taxon>
        <taxon>Tylenchomorpha</taxon>
        <taxon>Sphaerularioidea</taxon>
        <taxon>Anguinidae</taxon>
        <taxon>Anguininae</taxon>
        <taxon>Ditylenchus</taxon>
    </lineage>
</organism>
<dbReference type="InterPro" id="IPR004143">
    <property type="entry name" value="BPL_LPL_catalytic"/>
</dbReference>
<dbReference type="Gene3D" id="3.30.930.10">
    <property type="entry name" value="Bira Bifunctional Protein, Domain 2"/>
    <property type="match status" value="1"/>
</dbReference>
<reference evidence="5" key="1">
    <citation type="submission" date="2022-11" db="UniProtKB">
        <authorList>
            <consortium name="WormBaseParasite"/>
        </authorList>
    </citation>
    <scope>IDENTIFICATION</scope>
</reference>
<comment type="similarity">
    <text evidence="2">Belongs to the LplA family.</text>
</comment>
<dbReference type="PANTHER" id="PTHR12561:SF3">
    <property type="entry name" value="LIPOYLTRANSFERASE 1, MITOCHONDRIAL"/>
    <property type="match status" value="1"/>
</dbReference>
<dbReference type="SUPFAM" id="SSF55681">
    <property type="entry name" value="Class II aaRS and biotin synthetases"/>
    <property type="match status" value="1"/>
</dbReference>
<name>A0A915CPE7_9BILA</name>
<proteinExistence type="inferred from homology"/>
<protein>
    <submittedName>
        <fullName evidence="5">BPL/LPL catalytic domain-containing protein</fullName>
    </submittedName>
</protein>
<dbReference type="AlphaFoldDB" id="A0A915CPE7"/>
<evidence type="ECO:0000259" key="3">
    <source>
        <dbReference type="PROSITE" id="PS51733"/>
    </source>
</evidence>
<dbReference type="GO" id="GO:0009249">
    <property type="term" value="P:protein lipoylation"/>
    <property type="evidence" value="ECO:0007669"/>
    <property type="project" value="InterPro"/>
</dbReference>
<keyword evidence="4" id="KW-1185">Reference proteome</keyword>
<evidence type="ECO:0000256" key="2">
    <source>
        <dbReference type="ARBA" id="ARBA00008242"/>
    </source>
</evidence>
<evidence type="ECO:0000313" key="4">
    <source>
        <dbReference type="Proteomes" id="UP000887574"/>
    </source>
</evidence>
<evidence type="ECO:0000313" key="5">
    <source>
        <dbReference type="WBParaSite" id="jg10793"/>
    </source>
</evidence>
<dbReference type="PANTHER" id="PTHR12561">
    <property type="entry name" value="LIPOATE-PROTEIN LIGASE"/>
    <property type="match status" value="1"/>
</dbReference>
<dbReference type="GO" id="GO:0017118">
    <property type="term" value="F:lipoyltransferase activity"/>
    <property type="evidence" value="ECO:0007669"/>
    <property type="project" value="TreeGrafter"/>
</dbReference>
<dbReference type="InterPro" id="IPR045864">
    <property type="entry name" value="aa-tRNA-synth_II/BPL/LPL"/>
</dbReference>
<accession>A0A915CPE7</accession>
<dbReference type="GO" id="GO:0005739">
    <property type="term" value="C:mitochondrion"/>
    <property type="evidence" value="ECO:0007669"/>
    <property type="project" value="TreeGrafter"/>
</dbReference>
<sequence length="250" mass="28183">MLLWSNTPAVVIGRHQNPWIEADLKYFYHDLGNLNVSFLTTQRKHNRSKNLDFLSQCLNKGLGISSVVPNERDDLILQPSGCKVSGTAARISKGRAYHHLTVLVQVALDALKASLHSSLKDKIESNATLSSPAKSVGYLGQKASSTSVDDVQAMVIRDFQSQFDHCQTIEWTPSELDKDKYVGLYEMLRVLNSEEWIYGRTPRFELSIFATNIDDFFKVVVENGRIKESLHPQFPVGTNFRKSLAASKFY</sequence>
<dbReference type="InterPro" id="IPR004562">
    <property type="entry name" value="LipoylTrfase_LipoateP_Ligase"/>
</dbReference>
<dbReference type="WBParaSite" id="jg10793">
    <property type="protein sequence ID" value="jg10793"/>
    <property type="gene ID" value="jg10793"/>
</dbReference>
<dbReference type="Pfam" id="PF21948">
    <property type="entry name" value="LplA-B_cat"/>
    <property type="match status" value="1"/>
</dbReference>